<dbReference type="PROSITE" id="PS50404">
    <property type="entry name" value="GST_NTER"/>
    <property type="match status" value="1"/>
</dbReference>
<evidence type="ECO:0000313" key="7">
    <source>
        <dbReference type="Proteomes" id="UP000233551"/>
    </source>
</evidence>
<dbReference type="STRING" id="22663.A0A2I0KKT6"/>
<name>A0A2I0KKT6_PUNGR</name>
<reference evidence="6 7" key="1">
    <citation type="submission" date="2017-11" db="EMBL/GenBank/DDBJ databases">
        <title>De-novo sequencing of pomegranate (Punica granatum L.) genome.</title>
        <authorList>
            <person name="Akparov Z."/>
            <person name="Amiraslanov A."/>
            <person name="Hajiyeva S."/>
            <person name="Abbasov M."/>
            <person name="Kaur K."/>
            <person name="Hamwieh A."/>
            <person name="Solovyev V."/>
            <person name="Salamov A."/>
            <person name="Braich B."/>
            <person name="Kosarev P."/>
            <person name="Mahmoud A."/>
            <person name="Hajiyev E."/>
            <person name="Babayeva S."/>
            <person name="Izzatullayeva V."/>
            <person name="Mammadov A."/>
            <person name="Mammadov A."/>
            <person name="Sharifova S."/>
            <person name="Ojaghi J."/>
            <person name="Eynullazada K."/>
            <person name="Bayramov B."/>
            <person name="Abdulazimova A."/>
            <person name="Shahmuradov I."/>
        </authorList>
    </citation>
    <scope>NUCLEOTIDE SEQUENCE [LARGE SCALE GENOMIC DNA]</scope>
    <source>
        <strain evidence="7">cv. AG2017</strain>
        <tissue evidence="6">Leaf</tissue>
    </source>
</reference>
<evidence type="ECO:0000313" key="6">
    <source>
        <dbReference type="EMBL" id="PKI69134.1"/>
    </source>
</evidence>
<dbReference type="PANTHER" id="PTHR43900">
    <property type="entry name" value="GLUTATHIONE S-TRANSFERASE RHO"/>
    <property type="match status" value="1"/>
</dbReference>
<comment type="caution">
    <text evidence="6">The sequence shown here is derived from an EMBL/GenBank/DDBJ whole genome shotgun (WGS) entry which is preliminary data.</text>
</comment>
<comment type="catalytic activity">
    <reaction evidence="4">
        <text>RX + glutathione = an S-substituted glutathione + a halide anion + H(+)</text>
        <dbReference type="Rhea" id="RHEA:16437"/>
        <dbReference type="ChEBI" id="CHEBI:15378"/>
        <dbReference type="ChEBI" id="CHEBI:16042"/>
        <dbReference type="ChEBI" id="CHEBI:17792"/>
        <dbReference type="ChEBI" id="CHEBI:57925"/>
        <dbReference type="ChEBI" id="CHEBI:90779"/>
        <dbReference type="EC" id="2.5.1.18"/>
    </reaction>
</comment>
<evidence type="ECO:0000256" key="2">
    <source>
        <dbReference type="ARBA" id="ARBA00012452"/>
    </source>
</evidence>
<evidence type="ECO:0000256" key="1">
    <source>
        <dbReference type="ARBA" id="ARBA00010128"/>
    </source>
</evidence>
<proteinExistence type="inferred from homology"/>
<dbReference type="GO" id="GO:0005737">
    <property type="term" value="C:cytoplasm"/>
    <property type="evidence" value="ECO:0007669"/>
    <property type="project" value="TreeGrafter"/>
</dbReference>
<sequence length="75" mass="8395">MAVMKLYGSLLSTAMGRVVACLYEKGLDFEFIPVDMKSGEHKKEPFLSLNPFGQVPAFVDGDLKLFGKNFISSWF</sequence>
<dbReference type="EMBL" id="PGOL01000522">
    <property type="protein sequence ID" value="PKI69134.1"/>
    <property type="molecule type" value="Genomic_DNA"/>
</dbReference>
<dbReference type="PANTHER" id="PTHR43900:SF47">
    <property type="entry name" value="GLUTATHIONE S-TRANSFERASE F6-RELATED"/>
    <property type="match status" value="1"/>
</dbReference>
<dbReference type="SUPFAM" id="SSF52833">
    <property type="entry name" value="Thioredoxin-like"/>
    <property type="match status" value="1"/>
</dbReference>
<dbReference type="AlphaFoldDB" id="A0A2I0KKT6"/>
<keyword evidence="3" id="KW-0808">Transferase</keyword>
<dbReference type="InterPro" id="IPR036249">
    <property type="entry name" value="Thioredoxin-like_sf"/>
</dbReference>
<evidence type="ECO:0000256" key="3">
    <source>
        <dbReference type="ARBA" id="ARBA00022679"/>
    </source>
</evidence>
<organism evidence="6 7">
    <name type="scientific">Punica granatum</name>
    <name type="common">Pomegranate</name>
    <dbReference type="NCBI Taxonomy" id="22663"/>
    <lineage>
        <taxon>Eukaryota</taxon>
        <taxon>Viridiplantae</taxon>
        <taxon>Streptophyta</taxon>
        <taxon>Embryophyta</taxon>
        <taxon>Tracheophyta</taxon>
        <taxon>Spermatophyta</taxon>
        <taxon>Magnoliopsida</taxon>
        <taxon>eudicotyledons</taxon>
        <taxon>Gunneridae</taxon>
        <taxon>Pentapetalae</taxon>
        <taxon>rosids</taxon>
        <taxon>malvids</taxon>
        <taxon>Myrtales</taxon>
        <taxon>Lythraceae</taxon>
        <taxon>Punica</taxon>
    </lineage>
</organism>
<dbReference type="Gene3D" id="3.40.30.10">
    <property type="entry name" value="Glutaredoxin"/>
    <property type="match status" value="1"/>
</dbReference>
<dbReference type="Pfam" id="PF02798">
    <property type="entry name" value="GST_N"/>
    <property type="match status" value="1"/>
</dbReference>
<dbReference type="GO" id="GO:0004364">
    <property type="term" value="F:glutathione transferase activity"/>
    <property type="evidence" value="ECO:0007669"/>
    <property type="project" value="UniProtKB-EC"/>
</dbReference>
<keyword evidence="7" id="KW-1185">Reference proteome</keyword>
<dbReference type="GO" id="GO:0043295">
    <property type="term" value="F:glutathione binding"/>
    <property type="evidence" value="ECO:0007669"/>
    <property type="project" value="TreeGrafter"/>
</dbReference>
<evidence type="ECO:0000259" key="5">
    <source>
        <dbReference type="PROSITE" id="PS50404"/>
    </source>
</evidence>
<evidence type="ECO:0000256" key="4">
    <source>
        <dbReference type="ARBA" id="ARBA00047960"/>
    </source>
</evidence>
<dbReference type="EC" id="2.5.1.18" evidence="2"/>
<dbReference type="FunFam" id="3.40.30.10:FF:000016">
    <property type="entry name" value="Glutathione S-transferase F2"/>
    <property type="match status" value="1"/>
</dbReference>
<feature type="domain" description="GST N-terminal" evidence="5">
    <location>
        <begin position="2"/>
        <end position="75"/>
    </location>
</feature>
<dbReference type="Proteomes" id="UP000233551">
    <property type="component" value="Unassembled WGS sequence"/>
</dbReference>
<dbReference type="GO" id="GO:0006749">
    <property type="term" value="P:glutathione metabolic process"/>
    <property type="evidence" value="ECO:0007669"/>
    <property type="project" value="TreeGrafter"/>
</dbReference>
<gene>
    <name evidence="6" type="ORF">CRG98_010489</name>
</gene>
<protein>
    <recommendedName>
        <fullName evidence="2">glutathione transferase</fullName>
        <ecNumber evidence="2">2.5.1.18</ecNumber>
    </recommendedName>
</protein>
<comment type="similarity">
    <text evidence="1">Belongs to the GST superfamily. Phi family.</text>
</comment>
<dbReference type="InterPro" id="IPR004045">
    <property type="entry name" value="Glutathione_S-Trfase_N"/>
</dbReference>
<accession>A0A2I0KKT6</accession>